<keyword evidence="3 5" id="KW-1133">Transmembrane helix</keyword>
<organism evidence="6 7">
    <name type="scientific">Pigmentiphaga humi</name>
    <dbReference type="NCBI Taxonomy" id="2478468"/>
    <lineage>
        <taxon>Bacteria</taxon>
        <taxon>Pseudomonadati</taxon>
        <taxon>Pseudomonadota</taxon>
        <taxon>Betaproteobacteria</taxon>
        <taxon>Burkholderiales</taxon>
        <taxon>Alcaligenaceae</taxon>
        <taxon>Pigmentiphaga</taxon>
    </lineage>
</organism>
<evidence type="ECO:0000313" key="7">
    <source>
        <dbReference type="Proteomes" id="UP000277294"/>
    </source>
</evidence>
<evidence type="ECO:0000256" key="5">
    <source>
        <dbReference type="SAM" id="Phobius"/>
    </source>
</evidence>
<dbReference type="Pfam" id="PF02535">
    <property type="entry name" value="Zip"/>
    <property type="match status" value="1"/>
</dbReference>
<feature type="transmembrane region" description="Helical" evidence="5">
    <location>
        <begin position="33"/>
        <end position="53"/>
    </location>
</feature>
<feature type="transmembrane region" description="Helical" evidence="5">
    <location>
        <begin position="6"/>
        <end position="26"/>
    </location>
</feature>
<dbReference type="Proteomes" id="UP000277294">
    <property type="component" value="Unassembled WGS sequence"/>
</dbReference>
<dbReference type="PANTHER" id="PTHR16950:SF16">
    <property type="entry name" value="ZINC TRANSPORTER ZIP13"/>
    <property type="match status" value="1"/>
</dbReference>
<gene>
    <name evidence="6" type="primary">zupT_2</name>
    <name evidence="6" type="ORF">PIGHUM_03424</name>
</gene>
<dbReference type="AlphaFoldDB" id="A0A3P4B4Y7"/>
<dbReference type="GO" id="GO:0016020">
    <property type="term" value="C:membrane"/>
    <property type="evidence" value="ECO:0007669"/>
    <property type="project" value="UniProtKB-SubCell"/>
</dbReference>
<keyword evidence="2 5" id="KW-0812">Transmembrane</keyword>
<evidence type="ECO:0000256" key="2">
    <source>
        <dbReference type="ARBA" id="ARBA00022692"/>
    </source>
</evidence>
<dbReference type="PANTHER" id="PTHR16950">
    <property type="entry name" value="ZINC TRANSPORTER SLC39A7 HISTIDINE-RICH MEMBRANE PROTEIN KE4"/>
    <property type="match status" value="1"/>
</dbReference>
<comment type="subcellular location">
    <subcellularLocation>
        <location evidence="1">Membrane</location>
        <topology evidence="1">Multi-pass membrane protein</topology>
    </subcellularLocation>
</comment>
<reference evidence="6 7" key="1">
    <citation type="submission" date="2018-10" db="EMBL/GenBank/DDBJ databases">
        <authorList>
            <person name="Criscuolo A."/>
        </authorList>
    </citation>
    <scope>NUCLEOTIDE SEQUENCE [LARGE SCALE GENOMIC DNA]</scope>
    <source>
        <strain evidence="6">DnA1</strain>
    </source>
</reference>
<feature type="transmembrane region" description="Helical" evidence="5">
    <location>
        <begin position="234"/>
        <end position="255"/>
    </location>
</feature>
<name>A0A3P4B4Y7_9BURK</name>
<evidence type="ECO:0000256" key="1">
    <source>
        <dbReference type="ARBA" id="ARBA00004141"/>
    </source>
</evidence>
<keyword evidence="7" id="KW-1185">Reference proteome</keyword>
<dbReference type="InterPro" id="IPR003689">
    <property type="entry name" value="ZIP"/>
</dbReference>
<accession>A0A3P4B4Y7</accession>
<evidence type="ECO:0000256" key="3">
    <source>
        <dbReference type="ARBA" id="ARBA00022989"/>
    </source>
</evidence>
<dbReference type="OrthoDB" id="9806593at2"/>
<feature type="transmembrane region" description="Helical" evidence="5">
    <location>
        <begin position="65"/>
        <end position="85"/>
    </location>
</feature>
<evidence type="ECO:0000256" key="4">
    <source>
        <dbReference type="ARBA" id="ARBA00023136"/>
    </source>
</evidence>
<feature type="transmembrane region" description="Helical" evidence="5">
    <location>
        <begin position="201"/>
        <end position="222"/>
    </location>
</feature>
<keyword evidence="4 5" id="KW-0472">Membrane</keyword>
<proteinExistence type="predicted"/>
<dbReference type="GO" id="GO:0046873">
    <property type="term" value="F:metal ion transmembrane transporter activity"/>
    <property type="evidence" value="ECO:0007669"/>
    <property type="project" value="InterPro"/>
</dbReference>
<protein>
    <submittedName>
        <fullName evidence="6">Zinc transporter ZupT</fullName>
    </submittedName>
</protein>
<evidence type="ECO:0000313" key="6">
    <source>
        <dbReference type="EMBL" id="VCU71343.1"/>
    </source>
</evidence>
<feature type="transmembrane region" description="Helical" evidence="5">
    <location>
        <begin position="174"/>
        <end position="195"/>
    </location>
</feature>
<dbReference type="RefSeq" id="WP_124080818.1">
    <property type="nucleotide sequence ID" value="NZ_UWPJ01000026.1"/>
</dbReference>
<dbReference type="EMBL" id="UWPJ01000026">
    <property type="protein sequence ID" value="VCU71343.1"/>
    <property type="molecule type" value="Genomic_DNA"/>
</dbReference>
<sequence length="281" mass="30078">MTLTYILLATLASGVLSVVVAGWLAFRYFARHLHQMISFSVGVMLSVALLHTLPEAFESQADTRVLFALLLAGLLGFFMLEKLAVLRHNHHHEHDGHGHPPGHDAHEAGRGGLAVLVGDGLHNFCDGIVIAAAFLADPMLGVLTTVTIAAHEIPQELGDFIVLVNAGFTRKRALFFNVLSSLTAVVGGVVGYALLAGSQQWLPYVLTLAASSFIYIAVADLMPQMQRRATLRDSLPQFALIVTGVAAVWLINSAFHKHVHAMEARAGAPAAQVEAAGGHRH</sequence>